<dbReference type="GO" id="GO:0055085">
    <property type="term" value="P:transmembrane transport"/>
    <property type="evidence" value="ECO:0007669"/>
    <property type="project" value="InterPro"/>
</dbReference>
<dbReference type="NCBIfam" id="TIGR01352">
    <property type="entry name" value="tonB_Cterm"/>
    <property type="match status" value="1"/>
</dbReference>
<comment type="subcellular location">
    <subcellularLocation>
        <location evidence="1">Cell inner membrane</location>
        <topology evidence="1">Single-pass membrane protein</topology>
        <orientation evidence="1">Periplasmic side</orientation>
    </subcellularLocation>
</comment>
<accession>A0A372P0F5</accession>
<dbReference type="InterPro" id="IPR006260">
    <property type="entry name" value="TonB/TolA_C"/>
</dbReference>
<dbReference type="GO" id="GO:0015031">
    <property type="term" value="P:protein transport"/>
    <property type="evidence" value="ECO:0007669"/>
    <property type="project" value="UniProtKB-KW"/>
</dbReference>
<keyword evidence="6" id="KW-0812">Transmembrane</keyword>
<keyword evidence="7" id="KW-0653">Protein transport</keyword>
<comment type="caution">
    <text evidence="11">The sequence shown here is derived from an EMBL/GenBank/DDBJ whole genome shotgun (WGS) entry which is preliminary data.</text>
</comment>
<dbReference type="EMBL" id="QWDC01000001">
    <property type="protein sequence ID" value="RFZ95762.1"/>
    <property type="molecule type" value="Genomic_DNA"/>
</dbReference>
<dbReference type="Pfam" id="PF03544">
    <property type="entry name" value="TonB_C"/>
    <property type="match status" value="1"/>
</dbReference>
<dbReference type="SUPFAM" id="SSF74653">
    <property type="entry name" value="TolA/TonB C-terminal domain"/>
    <property type="match status" value="1"/>
</dbReference>
<evidence type="ECO:0000256" key="7">
    <source>
        <dbReference type="ARBA" id="ARBA00022927"/>
    </source>
</evidence>
<keyword evidence="4" id="KW-1003">Cell membrane</keyword>
<keyword evidence="12" id="KW-1185">Reference proteome</keyword>
<dbReference type="GO" id="GO:0031992">
    <property type="term" value="F:energy transducer activity"/>
    <property type="evidence" value="ECO:0007669"/>
    <property type="project" value="TreeGrafter"/>
</dbReference>
<evidence type="ECO:0000259" key="10">
    <source>
        <dbReference type="PROSITE" id="PS52015"/>
    </source>
</evidence>
<keyword evidence="8" id="KW-1133">Transmembrane helix</keyword>
<gene>
    <name evidence="11" type="ORF">D0C36_00550</name>
</gene>
<keyword evidence="5" id="KW-0997">Cell inner membrane</keyword>
<evidence type="ECO:0000256" key="3">
    <source>
        <dbReference type="ARBA" id="ARBA00022448"/>
    </source>
</evidence>
<proteinExistence type="inferred from homology"/>
<evidence type="ECO:0000256" key="5">
    <source>
        <dbReference type="ARBA" id="ARBA00022519"/>
    </source>
</evidence>
<dbReference type="Gene3D" id="3.30.1150.10">
    <property type="match status" value="1"/>
</dbReference>
<evidence type="ECO:0000256" key="9">
    <source>
        <dbReference type="ARBA" id="ARBA00023136"/>
    </source>
</evidence>
<dbReference type="InterPro" id="IPR037682">
    <property type="entry name" value="TonB_C"/>
</dbReference>
<protein>
    <submittedName>
        <fullName evidence="11">TonB family protein</fullName>
    </submittedName>
</protein>
<dbReference type="Gene3D" id="3.90.930.1">
    <property type="match status" value="1"/>
</dbReference>
<name>A0A372P0F5_9SPHI</name>
<dbReference type="AlphaFoldDB" id="A0A372P0F5"/>
<dbReference type="SUPFAM" id="SSF82185">
    <property type="entry name" value="Histone H3 K4-specific methyltransferase SET7/9 N-terminal domain"/>
    <property type="match status" value="1"/>
</dbReference>
<keyword evidence="3" id="KW-0813">Transport</keyword>
<dbReference type="GO" id="GO:0098797">
    <property type="term" value="C:plasma membrane protein complex"/>
    <property type="evidence" value="ECO:0007669"/>
    <property type="project" value="TreeGrafter"/>
</dbReference>
<sequence>MYRINDYYMNGKLRLATLSSVDSLRFEDGIQGVCYEYFEDGKRKSIKAFNKGKMEGDAVSYYPNGGLKSIENYSPAGVYLKQFSDSTGGVLTDAGNGKWIKQPENAKEHTEGNVVNGKEDGDWKRYIGDSVYTITYKQGVIIQGEENLRKDQWGMELPEVSPSFVGGDAVFGRYLGKSIHYPRAARMNNVQGRVIVAFVVEKDGSLTGIKVLRGIGGGCDEEAVRVLSLSPKWVPGKTKGKPVRVQYSIPINFALQDDGYEDRSATANPFPQAREN</sequence>
<dbReference type="OrthoDB" id="649093at2"/>
<evidence type="ECO:0000313" key="12">
    <source>
        <dbReference type="Proteomes" id="UP000264217"/>
    </source>
</evidence>
<dbReference type="PROSITE" id="PS52015">
    <property type="entry name" value="TONB_CTD"/>
    <property type="match status" value="1"/>
</dbReference>
<evidence type="ECO:0000256" key="2">
    <source>
        <dbReference type="ARBA" id="ARBA00006555"/>
    </source>
</evidence>
<reference evidence="11 12" key="1">
    <citation type="submission" date="2018-08" db="EMBL/GenBank/DDBJ databases">
        <title>Mucilaginibacter sp. MYSH2.</title>
        <authorList>
            <person name="Seo T."/>
        </authorList>
    </citation>
    <scope>NUCLEOTIDE SEQUENCE [LARGE SCALE GENOMIC DNA]</scope>
    <source>
        <strain evidence="11 12">MYSH2</strain>
    </source>
</reference>
<feature type="domain" description="TonB C-terminal" evidence="10">
    <location>
        <begin position="166"/>
        <end position="262"/>
    </location>
</feature>
<dbReference type="PANTHER" id="PTHR33446">
    <property type="entry name" value="PROTEIN TONB-RELATED"/>
    <property type="match status" value="1"/>
</dbReference>
<keyword evidence="9" id="KW-0472">Membrane</keyword>
<evidence type="ECO:0000256" key="1">
    <source>
        <dbReference type="ARBA" id="ARBA00004383"/>
    </source>
</evidence>
<dbReference type="InterPro" id="IPR051045">
    <property type="entry name" value="TonB-dependent_transducer"/>
</dbReference>
<comment type="similarity">
    <text evidence="2">Belongs to the TonB family.</text>
</comment>
<organism evidence="11 12">
    <name type="scientific">Mucilaginibacter conchicola</name>
    <dbReference type="NCBI Taxonomy" id="2303333"/>
    <lineage>
        <taxon>Bacteria</taxon>
        <taxon>Pseudomonadati</taxon>
        <taxon>Bacteroidota</taxon>
        <taxon>Sphingobacteriia</taxon>
        <taxon>Sphingobacteriales</taxon>
        <taxon>Sphingobacteriaceae</taxon>
        <taxon>Mucilaginibacter</taxon>
    </lineage>
</organism>
<evidence type="ECO:0000256" key="6">
    <source>
        <dbReference type="ARBA" id="ARBA00022692"/>
    </source>
</evidence>
<evidence type="ECO:0000313" key="11">
    <source>
        <dbReference type="EMBL" id="RFZ95762.1"/>
    </source>
</evidence>
<dbReference type="PANTHER" id="PTHR33446:SF2">
    <property type="entry name" value="PROTEIN TONB"/>
    <property type="match status" value="1"/>
</dbReference>
<evidence type="ECO:0000256" key="8">
    <source>
        <dbReference type="ARBA" id="ARBA00022989"/>
    </source>
</evidence>
<evidence type="ECO:0000256" key="4">
    <source>
        <dbReference type="ARBA" id="ARBA00022475"/>
    </source>
</evidence>
<dbReference type="Proteomes" id="UP000264217">
    <property type="component" value="Unassembled WGS sequence"/>
</dbReference>